<dbReference type="AlphaFoldDB" id="A0AB34FZG8"/>
<feature type="region of interest" description="Disordered" evidence="1">
    <location>
        <begin position="188"/>
        <end position="209"/>
    </location>
</feature>
<feature type="compositionally biased region" description="Basic and acidic residues" evidence="1">
    <location>
        <begin position="17"/>
        <end position="27"/>
    </location>
</feature>
<dbReference type="EMBL" id="JAQHRD010000002">
    <property type="protein sequence ID" value="KAJ6443741.1"/>
    <property type="molecule type" value="Genomic_DNA"/>
</dbReference>
<protein>
    <submittedName>
        <fullName evidence="3">Mss4-like protein</fullName>
    </submittedName>
</protein>
<evidence type="ECO:0000256" key="1">
    <source>
        <dbReference type="SAM" id="MobiDB-lite"/>
    </source>
</evidence>
<dbReference type="SUPFAM" id="SSF54593">
    <property type="entry name" value="Glyoxalase/Bleomycin resistance protein/Dihydroxybiphenyl dioxygenase"/>
    <property type="match status" value="1"/>
</dbReference>
<sequence>MASHSVAGATQIAHTDTAPHRPDTSKRVSPEALCHVVLRTTPENFDGMIDFYLMALGGTISHESHRLCFMTYDHEHHRIAMIKDPTACAKPASGLQAGLHHMAFGFPTLQDLVQSYEEKKSAGIMPTWCVNHGISTSMYYDDPDGNGLEFQVDNFDTVPEAIAFMASPAFAENPVGVDFDPEEFVKRVRSGEDERRIKERPNIGPRDRK</sequence>
<evidence type="ECO:0000259" key="2">
    <source>
        <dbReference type="PROSITE" id="PS51819"/>
    </source>
</evidence>
<dbReference type="InterPro" id="IPR004360">
    <property type="entry name" value="Glyas_Fos-R_dOase_dom"/>
</dbReference>
<gene>
    <name evidence="3" type="ORF">O9K51_02127</name>
</gene>
<proteinExistence type="predicted"/>
<evidence type="ECO:0000313" key="3">
    <source>
        <dbReference type="EMBL" id="KAJ6443741.1"/>
    </source>
</evidence>
<dbReference type="Gene3D" id="3.10.180.10">
    <property type="entry name" value="2,3-Dihydroxybiphenyl 1,2-Dioxygenase, domain 1"/>
    <property type="match status" value="1"/>
</dbReference>
<accession>A0AB34FZG8</accession>
<dbReference type="InterPro" id="IPR029068">
    <property type="entry name" value="Glyas_Bleomycin-R_OHBP_Dase"/>
</dbReference>
<evidence type="ECO:0000313" key="4">
    <source>
        <dbReference type="Proteomes" id="UP001163105"/>
    </source>
</evidence>
<dbReference type="Proteomes" id="UP001163105">
    <property type="component" value="Unassembled WGS sequence"/>
</dbReference>
<feature type="compositionally biased region" description="Basic and acidic residues" evidence="1">
    <location>
        <begin position="188"/>
        <end position="201"/>
    </location>
</feature>
<organism evidence="3 4">
    <name type="scientific">Purpureocillium lavendulum</name>
    <dbReference type="NCBI Taxonomy" id="1247861"/>
    <lineage>
        <taxon>Eukaryota</taxon>
        <taxon>Fungi</taxon>
        <taxon>Dikarya</taxon>
        <taxon>Ascomycota</taxon>
        <taxon>Pezizomycotina</taxon>
        <taxon>Sordariomycetes</taxon>
        <taxon>Hypocreomycetidae</taxon>
        <taxon>Hypocreales</taxon>
        <taxon>Ophiocordycipitaceae</taxon>
        <taxon>Purpureocillium</taxon>
    </lineage>
</organism>
<feature type="region of interest" description="Disordered" evidence="1">
    <location>
        <begin position="1"/>
        <end position="27"/>
    </location>
</feature>
<reference evidence="3" key="1">
    <citation type="submission" date="2023-01" db="EMBL/GenBank/DDBJ databases">
        <title>The growth and conidiation of Purpureocillium lavendulum are regulated by nitrogen source and histone H3K14 acetylation.</title>
        <authorList>
            <person name="Tang P."/>
            <person name="Han J."/>
            <person name="Zhang C."/>
            <person name="Tang P."/>
            <person name="Qi F."/>
            <person name="Zhang K."/>
            <person name="Liang L."/>
        </authorList>
    </citation>
    <scope>NUCLEOTIDE SEQUENCE</scope>
    <source>
        <strain evidence="3">YMF1.00683</strain>
    </source>
</reference>
<comment type="caution">
    <text evidence="3">The sequence shown here is derived from an EMBL/GenBank/DDBJ whole genome shotgun (WGS) entry which is preliminary data.</text>
</comment>
<keyword evidence="4" id="KW-1185">Reference proteome</keyword>
<name>A0AB34FZG8_9HYPO</name>
<feature type="domain" description="VOC" evidence="2">
    <location>
        <begin position="32"/>
        <end position="153"/>
    </location>
</feature>
<dbReference type="InterPro" id="IPR037523">
    <property type="entry name" value="VOC_core"/>
</dbReference>
<dbReference type="PROSITE" id="PS51819">
    <property type="entry name" value="VOC"/>
    <property type="match status" value="1"/>
</dbReference>
<dbReference type="Pfam" id="PF00903">
    <property type="entry name" value="Glyoxalase"/>
    <property type="match status" value="1"/>
</dbReference>